<dbReference type="InterPro" id="IPR036271">
    <property type="entry name" value="Tet_transcr_reg_TetR-rel_C_sf"/>
</dbReference>
<evidence type="ECO:0000313" key="3">
    <source>
        <dbReference type="Proteomes" id="UP000076923"/>
    </source>
</evidence>
<dbReference type="InterPro" id="IPR041673">
    <property type="entry name" value="TetR_C_23"/>
</dbReference>
<feature type="domain" description="Tetracyclin repressor-like C-terminal" evidence="1">
    <location>
        <begin position="84"/>
        <end position="210"/>
    </location>
</feature>
<comment type="caution">
    <text evidence="2">The sequence shown here is derived from an EMBL/GenBank/DDBJ whole genome shotgun (WGS) entry which is preliminary data.</text>
</comment>
<name>A0A176TE03_9FLAO</name>
<dbReference type="Proteomes" id="UP000076923">
    <property type="component" value="Unassembled WGS sequence"/>
</dbReference>
<gene>
    <name evidence="2" type="ORF">LPB303_04860</name>
</gene>
<dbReference type="SUPFAM" id="SSF48498">
    <property type="entry name" value="Tetracyclin repressor-like, C-terminal domain"/>
    <property type="match status" value="1"/>
</dbReference>
<dbReference type="RefSeq" id="WP_068448585.1">
    <property type="nucleotide sequence ID" value="NZ_CANKUV010000001.1"/>
</dbReference>
<protein>
    <submittedName>
        <fullName evidence="2">Heat-shock protein</fullName>
    </submittedName>
</protein>
<evidence type="ECO:0000259" key="1">
    <source>
        <dbReference type="Pfam" id="PF17931"/>
    </source>
</evidence>
<dbReference type="STRING" id="1333662.LPB303_04860"/>
<dbReference type="EMBL" id="LVWE01000010">
    <property type="protein sequence ID" value="OAD45625.1"/>
    <property type="molecule type" value="Genomic_DNA"/>
</dbReference>
<evidence type="ECO:0000313" key="2">
    <source>
        <dbReference type="EMBL" id="OAD45625.1"/>
    </source>
</evidence>
<reference evidence="2 3" key="1">
    <citation type="submission" date="2016-02" db="EMBL/GenBank/DDBJ databases">
        <title>Draft genome sequence of Polaribacter atrinae KACC17473.</title>
        <authorList>
            <person name="Shin S.-K."/>
            <person name="Yi H."/>
        </authorList>
    </citation>
    <scope>NUCLEOTIDE SEQUENCE [LARGE SCALE GENOMIC DNA]</scope>
    <source>
        <strain evidence="2 3">KACC 17473</strain>
    </source>
</reference>
<sequence length="218" mass="26184">MARKKNITKDNLISWYMEFVLENNHQPKSVYSFAKENNFEEADFYKFYSSFETVEEAIFSEFFNHTITILAKSEDYESFDARNKLLSFYFTFFEILTANRSYVVYALENSKKDFKKLKSLKKLRENYLNYVKNIGIEKIDLKHEKLEKIQEKSIQESSWFHLLVTMKFWLDDVSPSFEKTDLFIEKSINARFDLMDIKPLQSIIDFGKFIIKEKVNFN</sequence>
<keyword evidence="3" id="KW-1185">Reference proteome</keyword>
<organism evidence="2 3">
    <name type="scientific">Polaribacter atrinae</name>
    <dbReference type="NCBI Taxonomy" id="1333662"/>
    <lineage>
        <taxon>Bacteria</taxon>
        <taxon>Pseudomonadati</taxon>
        <taxon>Bacteroidota</taxon>
        <taxon>Flavobacteriia</taxon>
        <taxon>Flavobacteriales</taxon>
        <taxon>Flavobacteriaceae</taxon>
    </lineage>
</organism>
<accession>A0A176TE03</accession>
<proteinExistence type="predicted"/>
<dbReference type="Pfam" id="PF17931">
    <property type="entry name" value="TetR_C_23"/>
    <property type="match status" value="1"/>
</dbReference>
<dbReference type="OrthoDB" id="977687at2"/>
<dbReference type="AlphaFoldDB" id="A0A176TE03"/>